<dbReference type="PANTHER" id="PTHR30071:SF1">
    <property type="entry name" value="CYTOCHROME B_B6 PROTEIN-RELATED"/>
    <property type="match status" value="1"/>
</dbReference>
<name>A0A5C6E2U3_9BACT</name>
<organism evidence="9 10">
    <name type="scientific">Novipirellula artificiosorum</name>
    <dbReference type="NCBI Taxonomy" id="2528016"/>
    <lineage>
        <taxon>Bacteria</taxon>
        <taxon>Pseudomonadati</taxon>
        <taxon>Planctomycetota</taxon>
        <taxon>Planctomycetia</taxon>
        <taxon>Pirellulales</taxon>
        <taxon>Pirellulaceae</taxon>
        <taxon>Novipirellula</taxon>
    </lineage>
</organism>
<dbReference type="InterPro" id="IPR007816">
    <property type="entry name" value="ResB-like_domain"/>
</dbReference>
<keyword evidence="2 6" id="KW-0812">Transmembrane</keyword>
<feature type="transmembrane region" description="Helical" evidence="6">
    <location>
        <begin position="1106"/>
        <end position="1123"/>
    </location>
</feature>
<feature type="transmembrane region" description="Helical" evidence="6">
    <location>
        <begin position="196"/>
        <end position="213"/>
    </location>
</feature>
<dbReference type="Proteomes" id="UP000319143">
    <property type="component" value="Unassembled WGS sequence"/>
</dbReference>
<dbReference type="EMBL" id="SJPV01000001">
    <property type="protein sequence ID" value="TWU42287.1"/>
    <property type="molecule type" value="Genomic_DNA"/>
</dbReference>
<evidence type="ECO:0000256" key="3">
    <source>
        <dbReference type="ARBA" id="ARBA00022748"/>
    </source>
</evidence>
<keyword evidence="4 6" id="KW-1133">Transmembrane helix</keyword>
<feature type="transmembrane region" description="Helical" evidence="6">
    <location>
        <begin position="1026"/>
        <end position="1056"/>
    </location>
</feature>
<dbReference type="GO" id="GO:0017004">
    <property type="term" value="P:cytochrome complex assembly"/>
    <property type="evidence" value="ECO:0007669"/>
    <property type="project" value="UniProtKB-KW"/>
</dbReference>
<feature type="transmembrane region" description="Helical" evidence="6">
    <location>
        <begin position="900"/>
        <end position="920"/>
    </location>
</feature>
<evidence type="ECO:0000259" key="8">
    <source>
        <dbReference type="Pfam" id="PF05140"/>
    </source>
</evidence>
<dbReference type="OrthoDB" id="9814290at2"/>
<evidence type="ECO:0000313" key="9">
    <source>
        <dbReference type="EMBL" id="TWU42287.1"/>
    </source>
</evidence>
<feature type="transmembrane region" description="Helical" evidence="6">
    <location>
        <begin position="97"/>
        <end position="116"/>
    </location>
</feature>
<dbReference type="Pfam" id="PF05140">
    <property type="entry name" value="ResB"/>
    <property type="match status" value="1"/>
</dbReference>
<evidence type="ECO:0000259" key="7">
    <source>
        <dbReference type="Pfam" id="PF01578"/>
    </source>
</evidence>
<feature type="transmembrane region" description="Helical" evidence="6">
    <location>
        <begin position="1130"/>
        <end position="1148"/>
    </location>
</feature>
<keyword evidence="3" id="KW-0201">Cytochrome c-type biogenesis</keyword>
<protein>
    <submittedName>
        <fullName evidence="9">Cytochrome c biogenesis protein CcsA</fullName>
    </submittedName>
</protein>
<feature type="transmembrane region" description="Helical" evidence="6">
    <location>
        <begin position="986"/>
        <end position="1006"/>
    </location>
</feature>
<evidence type="ECO:0000256" key="2">
    <source>
        <dbReference type="ARBA" id="ARBA00022692"/>
    </source>
</evidence>
<feature type="transmembrane region" description="Helical" evidence="6">
    <location>
        <begin position="579"/>
        <end position="600"/>
    </location>
</feature>
<dbReference type="InterPro" id="IPR002541">
    <property type="entry name" value="Cyt_c_assembly"/>
</dbReference>
<feature type="transmembrane region" description="Helical" evidence="6">
    <location>
        <begin position="1168"/>
        <end position="1188"/>
    </location>
</feature>
<dbReference type="RefSeq" id="WP_146524376.1">
    <property type="nucleotide sequence ID" value="NZ_SJPV01000001.1"/>
</dbReference>
<feature type="transmembrane region" description="Helical" evidence="6">
    <location>
        <begin position="35"/>
        <end position="54"/>
    </location>
</feature>
<feature type="domain" description="ResB-like" evidence="8">
    <location>
        <begin position="446"/>
        <end position="508"/>
    </location>
</feature>
<evidence type="ECO:0000313" key="10">
    <source>
        <dbReference type="Proteomes" id="UP000319143"/>
    </source>
</evidence>
<reference evidence="9 10" key="1">
    <citation type="submission" date="2019-02" db="EMBL/GenBank/DDBJ databases">
        <title>Deep-cultivation of Planctomycetes and their phenomic and genomic characterization uncovers novel biology.</title>
        <authorList>
            <person name="Wiegand S."/>
            <person name="Jogler M."/>
            <person name="Boedeker C."/>
            <person name="Pinto D."/>
            <person name="Vollmers J."/>
            <person name="Rivas-Marin E."/>
            <person name="Kohn T."/>
            <person name="Peeters S.H."/>
            <person name="Heuer A."/>
            <person name="Rast P."/>
            <person name="Oberbeckmann S."/>
            <person name="Bunk B."/>
            <person name="Jeske O."/>
            <person name="Meyerdierks A."/>
            <person name="Storesund J.E."/>
            <person name="Kallscheuer N."/>
            <person name="Luecker S."/>
            <person name="Lage O.M."/>
            <person name="Pohl T."/>
            <person name="Merkel B.J."/>
            <person name="Hornburger P."/>
            <person name="Mueller R.-W."/>
            <person name="Bruemmer F."/>
            <person name="Labrenz M."/>
            <person name="Spormann A.M."/>
            <person name="Op Den Camp H."/>
            <person name="Overmann J."/>
            <person name="Amann R."/>
            <person name="Jetten M.S.M."/>
            <person name="Mascher T."/>
            <person name="Medema M.H."/>
            <person name="Devos D.P."/>
            <person name="Kaster A.-K."/>
            <person name="Ovreas L."/>
            <person name="Rohde M."/>
            <person name="Galperin M.Y."/>
            <person name="Jogler C."/>
        </authorList>
    </citation>
    <scope>NUCLEOTIDE SEQUENCE [LARGE SCALE GENOMIC DNA]</scope>
    <source>
        <strain evidence="9 10">Poly41</strain>
    </source>
</reference>
<feature type="transmembrane region" description="Helical" evidence="6">
    <location>
        <begin position="225"/>
        <end position="247"/>
    </location>
</feature>
<comment type="subcellular location">
    <subcellularLocation>
        <location evidence="1">Membrane</location>
        <topology evidence="1">Multi-pass membrane protein</topology>
    </subcellularLocation>
</comment>
<accession>A0A5C6E2U3</accession>
<evidence type="ECO:0000256" key="1">
    <source>
        <dbReference type="ARBA" id="ARBA00004141"/>
    </source>
</evidence>
<feature type="transmembrane region" description="Helical" evidence="6">
    <location>
        <begin position="958"/>
        <end position="979"/>
    </location>
</feature>
<feature type="transmembrane region" description="Helical" evidence="6">
    <location>
        <begin position="1068"/>
        <end position="1091"/>
    </location>
</feature>
<feature type="transmembrane region" description="Helical" evidence="6">
    <location>
        <begin position="932"/>
        <end position="952"/>
    </location>
</feature>
<keyword evidence="5 6" id="KW-0472">Membrane</keyword>
<proteinExistence type="predicted"/>
<evidence type="ECO:0000256" key="4">
    <source>
        <dbReference type="ARBA" id="ARBA00022989"/>
    </source>
</evidence>
<dbReference type="AlphaFoldDB" id="A0A5C6E2U3"/>
<gene>
    <name evidence="9" type="primary">ccsA</name>
    <name evidence="9" type="ORF">Poly41_05830</name>
</gene>
<feature type="transmembrane region" description="Helical" evidence="6">
    <location>
        <begin position="128"/>
        <end position="146"/>
    </location>
</feature>
<feature type="transmembrane region" description="Helical" evidence="6">
    <location>
        <begin position="166"/>
        <end position="184"/>
    </location>
</feature>
<sequence>MATISTPPESPDGTRNPTAGKIGPTVLHWLGSLKLTVLLFAISLVLVLVGTLAQDQMNMLDVKNRYFLSWIAPLHLDDFFPQAFYRHEQPIPGVIPFPGGALVGALLMVNLIAAKITRFKIHASGSNLFGGIALLVIGTVVAGLIVSTGHSSDGLQGEPPMRYETLWRWVLAVLSLSTAGSLVAATKTPDKTVRKLLITVAVIVAAALVYYLVSGTRIGNPGLRIVWQLTKGLGAGLILLAGCRLVFDKQGGNVLLHLGVGLLMVGQFVFGDRQLEQNLSLVEGQSTNVLVNPDAVELAFIDRQDQSENVVAIPATRLLRAAASGEVLRDEALPVDVKVLRFFEHSTLKQADEDQSNLANRGIGKEVVAEQRGKSGGVENAVNLTAAYVELIDKDSDESLGTYMVSQLLTDRQMLSPGENIPDDFDSITVGDVSYQLALRYHREVKPYWVQLQDVRQVTYSGTTTPRDYSSFIRIIDKETGEDRKDRVWMNNPLRYRGETFYQSKYDTLPSGKEVTVLQVVRNAGWLIPYVACSIAGLGMLAHFLGTLSRFLARRRRENDKELAKLATYNLTPPSRMPVYVATAALGLFAVMMLVPWSAVISAMRPATRQTSFDFYAAGKIPTQFGGRIMPLDAYARQTLKAMSNKESLPLDEAPTGIQKRATGKRMTAMQWLMEVAVDDTQLQYLPMFRIDAEEVRSELGLERRESKLYSRAEILENWDKASKIVEAAFSKESIDQSFKEKKLIELDLRTRQYTVTAAAIRLPVPPQIPESFFPEGTDERTRGLFALRQLEMMMQNVEKMNSPSFIPPEPANAMQPSNDPKWSSFGPAFFEMAKMSAAGDVAPRVGIESFGDMIQAYRDEDPSKFNSAVDDHLAAVQDYPIRGYDKSLVSLERWMQANWPTGVAMAMYLVAMVLGLIYFMADLPRLREVVWGTLLMAMAIHTLAILCRVAITGRAPVINLYSSAVFIGWGSVLFGLIVERIFRYGLGNMLSAAAGVLTLLVAYGLDKGDTMPVLQAVLDTQFWLATHVISVTLGYVATLVAGTLGIGYLIAGWVGKDPKTLKDLYRMCYGAACFGILFSFVGTVLGGLWADDSWGRFWGWDPKENGALLIVIWNALMLHARWDGMVGAKGFSILAIGGNVVTAWSWFGTNELGIGLHSYGFTSGVLMWLSLFLGVQAIFIIAGLIAGKQPSDLLEG</sequence>
<feature type="transmembrane region" description="Helical" evidence="6">
    <location>
        <begin position="254"/>
        <end position="270"/>
    </location>
</feature>
<evidence type="ECO:0000256" key="6">
    <source>
        <dbReference type="SAM" id="Phobius"/>
    </source>
</evidence>
<keyword evidence="10" id="KW-1185">Reference proteome</keyword>
<comment type="caution">
    <text evidence="9">The sequence shown here is derived from an EMBL/GenBank/DDBJ whole genome shotgun (WGS) entry which is preliminary data.</text>
</comment>
<feature type="domain" description="Cytochrome c assembly protein" evidence="7">
    <location>
        <begin position="959"/>
        <end position="1158"/>
    </location>
</feature>
<evidence type="ECO:0000256" key="5">
    <source>
        <dbReference type="ARBA" id="ARBA00023136"/>
    </source>
</evidence>
<dbReference type="GO" id="GO:0020037">
    <property type="term" value="F:heme binding"/>
    <property type="evidence" value="ECO:0007669"/>
    <property type="project" value="InterPro"/>
</dbReference>
<dbReference type="Pfam" id="PF01578">
    <property type="entry name" value="Cytochrom_C_asm"/>
    <property type="match status" value="1"/>
</dbReference>
<feature type="transmembrane region" description="Helical" evidence="6">
    <location>
        <begin position="526"/>
        <end position="548"/>
    </location>
</feature>
<dbReference type="InterPro" id="IPR045062">
    <property type="entry name" value="Cyt_c_biogenesis_CcsA/CcmC"/>
</dbReference>
<dbReference type="PANTHER" id="PTHR30071">
    <property type="entry name" value="HEME EXPORTER PROTEIN C"/>
    <property type="match status" value="1"/>
</dbReference>
<dbReference type="GO" id="GO:0005886">
    <property type="term" value="C:plasma membrane"/>
    <property type="evidence" value="ECO:0007669"/>
    <property type="project" value="TreeGrafter"/>
</dbReference>